<dbReference type="RefSeq" id="WP_139572466.1">
    <property type="nucleotide sequence ID" value="NZ_VDMA02000001.1"/>
</dbReference>
<dbReference type="Proteomes" id="UP000313066">
    <property type="component" value="Unassembled WGS sequence"/>
</dbReference>
<comment type="caution">
    <text evidence="1">The sequence shown here is derived from an EMBL/GenBank/DDBJ whole genome shotgun (WGS) entry which is preliminary data.</text>
</comment>
<dbReference type="Gene3D" id="3.30.460.40">
    <property type="match status" value="1"/>
</dbReference>
<reference evidence="1 2" key="1">
    <citation type="submission" date="2019-10" db="EMBL/GenBank/DDBJ databases">
        <title>Nonomuraea sp. nov., isolated from Phyllanthus amarus.</title>
        <authorList>
            <person name="Klykleung N."/>
            <person name="Tanasupawat S."/>
        </authorList>
    </citation>
    <scope>NUCLEOTIDE SEQUENCE [LARGE SCALE GENOMIC DNA]</scope>
    <source>
        <strain evidence="1 2">CR1-09</strain>
    </source>
</reference>
<accession>A0A5N6C556</accession>
<sequence>MRTIVAPYGRWEPATPAQVASLLSAMPCPWWVAGGFAIELAVGHHIRDHGDVAVVMLRPDQHHLCGALRGWEYWAADPPGVLRPWEPTESLAGPVHDIWCRPGPDEPWRIQVILDETSNGQWVSQRDPGIRRAMAEIGKISSDGIPYLAPEIQLFYKAKQPRPKDQIDFLAVLPHLATSQRRWLSEALTHSFGTHPWLDQLAC</sequence>
<proteinExistence type="predicted"/>
<dbReference type="Pfam" id="PF10706">
    <property type="entry name" value="Aminoglyc_resit"/>
    <property type="match status" value="1"/>
</dbReference>
<protein>
    <submittedName>
        <fullName evidence="1">Amino acid transporter</fullName>
    </submittedName>
</protein>
<gene>
    <name evidence="1" type="ORF">FH610_001995</name>
</gene>
<organism evidence="1 2">
    <name type="scientific">Microbispora catharanthi</name>
    <dbReference type="NCBI Taxonomy" id="1712871"/>
    <lineage>
        <taxon>Bacteria</taxon>
        <taxon>Bacillati</taxon>
        <taxon>Actinomycetota</taxon>
        <taxon>Actinomycetes</taxon>
        <taxon>Streptosporangiales</taxon>
        <taxon>Streptosporangiaceae</taxon>
        <taxon>Microbispora</taxon>
    </lineage>
</organism>
<dbReference type="AlphaFoldDB" id="A0A5N6C556"/>
<dbReference type="EMBL" id="VDMA02000001">
    <property type="protein sequence ID" value="KAB8187945.1"/>
    <property type="molecule type" value="Genomic_DNA"/>
</dbReference>
<dbReference type="InterPro" id="IPR019646">
    <property type="entry name" value="Aminoglyc_AdlTrfase"/>
</dbReference>
<name>A0A5N6C556_9ACTN</name>
<evidence type="ECO:0000313" key="1">
    <source>
        <dbReference type="EMBL" id="KAB8187945.1"/>
    </source>
</evidence>
<evidence type="ECO:0000313" key="2">
    <source>
        <dbReference type="Proteomes" id="UP000313066"/>
    </source>
</evidence>
<keyword evidence="2" id="KW-1185">Reference proteome</keyword>